<evidence type="ECO:0000313" key="3">
    <source>
        <dbReference type="Proteomes" id="UP000712600"/>
    </source>
</evidence>
<sequence>MRSGRHKATSPSRNWVASWRPVPCRTGSPAGDRSLAARGSQLATGSLQDAVATGRHLATVFHKLRSPDWRAHTTIYQTPCIIVFLP</sequence>
<dbReference type="AlphaFoldDB" id="A0A8S9NUL7"/>
<evidence type="ECO:0000256" key="1">
    <source>
        <dbReference type="SAM" id="MobiDB-lite"/>
    </source>
</evidence>
<dbReference type="Proteomes" id="UP000712600">
    <property type="component" value="Unassembled WGS sequence"/>
</dbReference>
<organism evidence="2 3">
    <name type="scientific">Brassica cretica</name>
    <name type="common">Mustard</name>
    <dbReference type="NCBI Taxonomy" id="69181"/>
    <lineage>
        <taxon>Eukaryota</taxon>
        <taxon>Viridiplantae</taxon>
        <taxon>Streptophyta</taxon>
        <taxon>Embryophyta</taxon>
        <taxon>Tracheophyta</taxon>
        <taxon>Spermatophyta</taxon>
        <taxon>Magnoliopsida</taxon>
        <taxon>eudicotyledons</taxon>
        <taxon>Gunneridae</taxon>
        <taxon>Pentapetalae</taxon>
        <taxon>rosids</taxon>
        <taxon>malvids</taxon>
        <taxon>Brassicales</taxon>
        <taxon>Brassicaceae</taxon>
        <taxon>Brassiceae</taxon>
        <taxon>Brassica</taxon>
    </lineage>
</organism>
<dbReference type="EMBL" id="QGKX02001621">
    <property type="protein sequence ID" value="KAF3504589.1"/>
    <property type="molecule type" value="Genomic_DNA"/>
</dbReference>
<gene>
    <name evidence="2" type="ORF">F2Q69_00043492</name>
</gene>
<accession>A0A8S9NUL7</accession>
<proteinExistence type="predicted"/>
<name>A0A8S9NUL7_BRACR</name>
<evidence type="ECO:0000313" key="2">
    <source>
        <dbReference type="EMBL" id="KAF3504589.1"/>
    </source>
</evidence>
<protein>
    <submittedName>
        <fullName evidence="2">Uncharacterized protein</fullName>
    </submittedName>
</protein>
<feature type="region of interest" description="Disordered" evidence="1">
    <location>
        <begin position="1"/>
        <end position="39"/>
    </location>
</feature>
<comment type="caution">
    <text evidence="2">The sequence shown here is derived from an EMBL/GenBank/DDBJ whole genome shotgun (WGS) entry which is preliminary data.</text>
</comment>
<reference evidence="2" key="1">
    <citation type="submission" date="2019-12" db="EMBL/GenBank/DDBJ databases">
        <title>Genome sequencing and annotation of Brassica cretica.</title>
        <authorList>
            <person name="Studholme D.J."/>
            <person name="Sarris P."/>
        </authorList>
    </citation>
    <scope>NUCLEOTIDE SEQUENCE</scope>
    <source>
        <strain evidence="2">PFS-109/04</strain>
        <tissue evidence="2">Leaf</tissue>
    </source>
</reference>